<name>A0A7C5QA41_CALS0</name>
<organism evidence="1">
    <name type="scientific">Caldiarchaeum subterraneum</name>
    <dbReference type="NCBI Taxonomy" id="311458"/>
    <lineage>
        <taxon>Archaea</taxon>
        <taxon>Nitrososphaerota</taxon>
        <taxon>Candidatus Caldarchaeales</taxon>
        <taxon>Candidatus Caldarchaeaceae</taxon>
        <taxon>Candidatus Caldarchaeum</taxon>
    </lineage>
</organism>
<gene>
    <name evidence="1" type="ORF">ENM11_05180</name>
</gene>
<sequence length="122" mass="13809">MRELASKIDYEAGKRIPAYNEVVDTLGIGGDNHLLAREALAELMTYIDFTRGIRKIKDYLGLYKVDRKSGKPKIFGGHLRKALQLLTMALKGGTGIKAKDEEQTIRRIREAVRRERLEVIPA</sequence>
<accession>A0A7C5QA41</accession>
<proteinExistence type="predicted"/>
<reference evidence="1" key="1">
    <citation type="journal article" date="2020" name="mSystems">
        <title>Genome- and Community-Level Interaction Insights into Carbon Utilization and Element Cycling Functions of Hydrothermarchaeota in Hydrothermal Sediment.</title>
        <authorList>
            <person name="Zhou Z."/>
            <person name="Liu Y."/>
            <person name="Xu W."/>
            <person name="Pan J."/>
            <person name="Luo Z.H."/>
            <person name="Li M."/>
        </authorList>
    </citation>
    <scope>NUCLEOTIDE SEQUENCE [LARGE SCALE GENOMIC DNA]</scope>
    <source>
        <strain evidence="1">SpSt-1056</strain>
    </source>
</reference>
<protein>
    <submittedName>
        <fullName evidence="1">Uncharacterized protein</fullName>
    </submittedName>
</protein>
<dbReference type="AlphaFoldDB" id="A0A7C5QA41"/>
<evidence type="ECO:0000313" key="1">
    <source>
        <dbReference type="EMBL" id="HHK68530.1"/>
    </source>
</evidence>
<dbReference type="EMBL" id="DRWN01000038">
    <property type="protein sequence ID" value="HHK68530.1"/>
    <property type="molecule type" value="Genomic_DNA"/>
</dbReference>
<comment type="caution">
    <text evidence="1">The sequence shown here is derived from an EMBL/GenBank/DDBJ whole genome shotgun (WGS) entry which is preliminary data.</text>
</comment>